<proteinExistence type="predicted"/>
<dbReference type="AlphaFoldDB" id="A0A2N9GX03"/>
<protein>
    <submittedName>
        <fullName evidence="1">Uncharacterized protein</fullName>
    </submittedName>
</protein>
<dbReference type="EMBL" id="OIVN01002846">
    <property type="protein sequence ID" value="SPD06877.1"/>
    <property type="molecule type" value="Genomic_DNA"/>
</dbReference>
<evidence type="ECO:0000313" key="1">
    <source>
        <dbReference type="EMBL" id="SPD06877.1"/>
    </source>
</evidence>
<evidence type="ECO:0000313" key="2">
    <source>
        <dbReference type="EMBL" id="SPD08377.1"/>
    </source>
</evidence>
<organism evidence="1">
    <name type="scientific">Fagus sylvatica</name>
    <name type="common">Beechnut</name>
    <dbReference type="NCBI Taxonomy" id="28930"/>
    <lineage>
        <taxon>Eukaryota</taxon>
        <taxon>Viridiplantae</taxon>
        <taxon>Streptophyta</taxon>
        <taxon>Embryophyta</taxon>
        <taxon>Tracheophyta</taxon>
        <taxon>Spermatophyta</taxon>
        <taxon>Magnoliopsida</taxon>
        <taxon>eudicotyledons</taxon>
        <taxon>Gunneridae</taxon>
        <taxon>Pentapetalae</taxon>
        <taxon>rosids</taxon>
        <taxon>fabids</taxon>
        <taxon>Fagales</taxon>
        <taxon>Fagaceae</taxon>
        <taxon>Fagus</taxon>
    </lineage>
</organism>
<dbReference type="EMBL" id="OIVN01003039">
    <property type="protein sequence ID" value="SPD08377.1"/>
    <property type="molecule type" value="Genomic_DNA"/>
</dbReference>
<name>A0A2N9GX03_FAGSY</name>
<reference evidence="1" key="1">
    <citation type="submission" date="2018-02" db="EMBL/GenBank/DDBJ databases">
        <authorList>
            <person name="Cohen D.B."/>
            <person name="Kent A.D."/>
        </authorList>
    </citation>
    <scope>NUCLEOTIDE SEQUENCE</scope>
</reference>
<sequence length="43" mass="4592">MEMMRFKVGGEEGGGGRGGIVAVQEAVVEGSREVDDLHFDPWG</sequence>
<gene>
    <name evidence="1" type="ORF">FSB_LOCUS34759</name>
    <name evidence="2" type="ORF">FSB_LOCUS36259</name>
</gene>
<accession>A0A2N9GX03</accession>